<keyword evidence="6" id="KW-0503">Monooxygenase</keyword>
<evidence type="ECO:0000256" key="4">
    <source>
        <dbReference type="ARBA" id="ARBA00023002"/>
    </source>
</evidence>
<dbReference type="PRINTS" id="PR00385">
    <property type="entry name" value="P450"/>
</dbReference>
<dbReference type="Proteomes" id="UP001302274">
    <property type="component" value="Unassembled WGS sequence"/>
</dbReference>
<dbReference type="SUPFAM" id="SSF48264">
    <property type="entry name" value="Cytochrome P450"/>
    <property type="match status" value="1"/>
</dbReference>
<gene>
    <name evidence="7" type="ORF">SHI21_15410</name>
</gene>
<keyword evidence="5" id="KW-0408">Iron</keyword>
<dbReference type="PANTHER" id="PTHR24291">
    <property type="entry name" value="CYTOCHROME P450 FAMILY 4"/>
    <property type="match status" value="1"/>
</dbReference>
<sequence length="459" mass="52663">MRKMFNLPYFNLLRFMKDPEHFQESMLKKWGDPFPLHLPGFPPIWLTQDVEKVKKIFTAPITTFTPSEHNPVAPLLGNNGLIMLGGHDHTQSRKDLSPNFMGQQLKMMGPSIVDVFYEICEEQNIGEGEIILQDFAQAVTLRIILKLLFPHVDKEEMRKMETLTKTFLSSYSPSLLFTPKWLSKKWKKFTESKKELDYMFFKNYITGLHSEVDGPIRTLAEKNLDTEQVLDQLRTIVVAGHETTATSLVWTIYLIHQERYKDCKKNLLSDVDSLPVENFLGSLNDLAYLDAVINESLRLHPPVPFITRKVIEKFSLGEMDLKKGEELGVSISLLHRSPLIWSDPLQFSPERFLQKKATPHEFAPFGGSNRKCIGASLAVNELKILTSLFMKEFDSVLCSVNSIKPQVMQITIGPKESIVMKIKRRNFDEAQEDNRNKNSASFFIESLRRPLVTGQKELA</sequence>
<keyword evidence="3" id="KW-0479">Metal-binding</keyword>
<evidence type="ECO:0000256" key="1">
    <source>
        <dbReference type="ARBA" id="ARBA00010617"/>
    </source>
</evidence>
<evidence type="ECO:0000313" key="7">
    <source>
        <dbReference type="EMBL" id="MEA9357616.1"/>
    </source>
</evidence>
<name>A0ABU5VX98_9BACT</name>
<dbReference type="PANTHER" id="PTHR24291:SF50">
    <property type="entry name" value="BIFUNCTIONAL ALBAFLAVENONE MONOOXYGENASE_TERPENE SYNTHASE"/>
    <property type="match status" value="1"/>
</dbReference>
<dbReference type="InterPro" id="IPR050196">
    <property type="entry name" value="Cytochrome_P450_Monoox"/>
</dbReference>
<keyword evidence="4" id="KW-0560">Oxidoreductase</keyword>
<reference evidence="7 8" key="1">
    <citation type="submission" date="2023-11" db="EMBL/GenBank/DDBJ databases">
        <title>A Novel Polar Bacteriovorax (B. antarcticus) Isolated from the Biocrust in Antarctica.</title>
        <authorList>
            <person name="Mun W."/>
            <person name="Choi S.Y."/>
            <person name="Mitchell R.J."/>
        </authorList>
    </citation>
    <scope>NUCLEOTIDE SEQUENCE [LARGE SCALE GENOMIC DNA]</scope>
    <source>
        <strain evidence="7 8">PP10</strain>
    </source>
</reference>
<evidence type="ECO:0000256" key="3">
    <source>
        <dbReference type="ARBA" id="ARBA00022723"/>
    </source>
</evidence>
<proteinExistence type="inferred from homology"/>
<accession>A0ABU5VX98</accession>
<comment type="caution">
    <text evidence="7">The sequence shown here is derived from an EMBL/GenBank/DDBJ whole genome shotgun (WGS) entry which is preliminary data.</text>
</comment>
<evidence type="ECO:0000256" key="2">
    <source>
        <dbReference type="ARBA" id="ARBA00022617"/>
    </source>
</evidence>
<dbReference type="RefSeq" id="WP_323577695.1">
    <property type="nucleotide sequence ID" value="NZ_JAYGJQ010000002.1"/>
</dbReference>
<dbReference type="InterPro" id="IPR002401">
    <property type="entry name" value="Cyt_P450_E_grp-I"/>
</dbReference>
<evidence type="ECO:0000313" key="8">
    <source>
        <dbReference type="Proteomes" id="UP001302274"/>
    </source>
</evidence>
<evidence type="ECO:0000256" key="5">
    <source>
        <dbReference type="ARBA" id="ARBA00023004"/>
    </source>
</evidence>
<dbReference type="InterPro" id="IPR001128">
    <property type="entry name" value="Cyt_P450"/>
</dbReference>
<organism evidence="7 8">
    <name type="scientific">Bacteriovorax antarcticus</name>
    <dbReference type="NCBI Taxonomy" id="3088717"/>
    <lineage>
        <taxon>Bacteria</taxon>
        <taxon>Pseudomonadati</taxon>
        <taxon>Bdellovibrionota</taxon>
        <taxon>Bacteriovoracia</taxon>
        <taxon>Bacteriovoracales</taxon>
        <taxon>Bacteriovoracaceae</taxon>
        <taxon>Bacteriovorax</taxon>
    </lineage>
</organism>
<dbReference type="PRINTS" id="PR00463">
    <property type="entry name" value="EP450I"/>
</dbReference>
<dbReference type="InterPro" id="IPR036396">
    <property type="entry name" value="Cyt_P450_sf"/>
</dbReference>
<comment type="similarity">
    <text evidence="1">Belongs to the cytochrome P450 family.</text>
</comment>
<dbReference type="Gene3D" id="1.10.630.10">
    <property type="entry name" value="Cytochrome P450"/>
    <property type="match status" value="1"/>
</dbReference>
<protein>
    <submittedName>
        <fullName evidence="7">Cytochrome P450</fullName>
    </submittedName>
</protein>
<dbReference type="Pfam" id="PF00067">
    <property type="entry name" value="p450"/>
    <property type="match status" value="1"/>
</dbReference>
<evidence type="ECO:0000256" key="6">
    <source>
        <dbReference type="ARBA" id="ARBA00023033"/>
    </source>
</evidence>
<keyword evidence="8" id="KW-1185">Reference proteome</keyword>
<dbReference type="EMBL" id="JAYGJQ010000002">
    <property type="protein sequence ID" value="MEA9357616.1"/>
    <property type="molecule type" value="Genomic_DNA"/>
</dbReference>
<keyword evidence="2" id="KW-0349">Heme</keyword>